<evidence type="ECO:0000313" key="1">
    <source>
        <dbReference type="EMBL" id="VTZ61790.1"/>
    </source>
</evidence>
<accession>A0A508WYA4</accession>
<dbReference type="Proteomes" id="UP000507954">
    <property type="component" value="Unassembled WGS sequence"/>
</dbReference>
<evidence type="ECO:0000313" key="2">
    <source>
        <dbReference type="Proteomes" id="UP000507954"/>
    </source>
</evidence>
<sequence>MKISVRNEYIDVSGRKVLIVAENKTRGGLKVFTGFQIDRSKGRIGGERHYKSDGRDYYGDISSHLIREADSGMSLTDAQAAILERIIEAMDTDIAMPGRVGPKMYGSAMPAPLVSEAELILLEFVDAHETDGMHIRHRNSAIDASVERRAKCSKERIGRMEEALAWVPRFVWDHEMRIAILAYAEVKARGWDWSRYIETRNRRQSQKKAWVKRTLYRWIEKALQQIECELAKRSILLMDTAGLQVAHEEAQSTGKSITSDLHAWMAPDGKPDMRRT</sequence>
<dbReference type="EMBL" id="CABFNB010000097">
    <property type="protein sequence ID" value="VTZ61790.1"/>
    <property type="molecule type" value="Genomic_DNA"/>
</dbReference>
<organism evidence="1 2">
    <name type="scientific">Sinorhizobium medicae</name>
    <dbReference type="NCBI Taxonomy" id="110321"/>
    <lineage>
        <taxon>Bacteria</taxon>
        <taxon>Pseudomonadati</taxon>
        <taxon>Pseudomonadota</taxon>
        <taxon>Alphaproteobacteria</taxon>
        <taxon>Hyphomicrobiales</taxon>
        <taxon>Rhizobiaceae</taxon>
        <taxon>Sinorhizobium/Ensifer group</taxon>
        <taxon>Sinorhizobium</taxon>
    </lineage>
</organism>
<dbReference type="AlphaFoldDB" id="A0A508WYA4"/>
<gene>
    <name evidence="1" type="ORF">EMEDMD4_310039</name>
</gene>
<dbReference type="RefSeq" id="WP_234913762.1">
    <property type="nucleotide sequence ID" value="NZ_CABFNB010000097.1"/>
</dbReference>
<name>A0A508WYA4_9HYPH</name>
<reference evidence="1 2" key="1">
    <citation type="submission" date="2019-06" db="EMBL/GenBank/DDBJ databases">
        <authorList>
            <person name="Le Quere A."/>
            <person name="Colella S."/>
        </authorList>
    </citation>
    <scope>NUCLEOTIDE SEQUENCE [LARGE SCALE GENOMIC DNA]</scope>
    <source>
        <strain evidence="1">EmedicaeMD41</strain>
    </source>
</reference>
<protein>
    <submittedName>
        <fullName evidence="1">Uncharacterized protein</fullName>
    </submittedName>
</protein>
<proteinExistence type="predicted"/>